<protein>
    <submittedName>
        <fullName evidence="1">Uncharacterized protein</fullName>
    </submittedName>
</protein>
<sequence>MRHFIPILFAAAALAPAFAFGQERYVPLEQRFTAEQLQQTGLDRLSTAELARLNSLLREEQITSPPASAAANIGLRTPRKSAEPEQSRVDSRIKGEFRGWSPGARLELENGQVWRVIEGELYARRMASPKVTINSGLVSGWYLQVEGQSPRAKVRREK</sequence>
<evidence type="ECO:0000313" key="1">
    <source>
        <dbReference type="EMBL" id="CAA9351791.1"/>
    </source>
</evidence>
<organism evidence="1">
    <name type="scientific">uncultured Lysobacter sp</name>
    <dbReference type="NCBI Taxonomy" id="271060"/>
    <lineage>
        <taxon>Bacteria</taxon>
        <taxon>Pseudomonadati</taxon>
        <taxon>Pseudomonadota</taxon>
        <taxon>Gammaproteobacteria</taxon>
        <taxon>Lysobacterales</taxon>
        <taxon>Lysobacteraceae</taxon>
        <taxon>Lysobacter</taxon>
        <taxon>environmental samples</taxon>
    </lineage>
</organism>
<dbReference type="EMBL" id="CADCUA010000666">
    <property type="protein sequence ID" value="CAA9351791.1"/>
    <property type="molecule type" value="Genomic_DNA"/>
</dbReference>
<accession>A0A6J4M732</accession>
<reference evidence="1" key="1">
    <citation type="submission" date="2020-02" db="EMBL/GenBank/DDBJ databases">
        <authorList>
            <person name="Meier V. D."/>
        </authorList>
    </citation>
    <scope>NUCLEOTIDE SEQUENCE</scope>
    <source>
        <strain evidence="1">AVDCRST_MAG71</strain>
    </source>
</reference>
<gene>
    <name evidence="1" type="ORF">AVDCRST_MAG71-2821</name>
</gene>
<dbReference type="AlphaFoldDB" id="A0A6J4M732"/>
<proteinExistence type="predicted"/>
<name>A0A6J4M732_9GAMM</name>